<evidence type="ECO:0000313" key="16">
    <source>
        <dbReference type="EMBL" id="MBM7644434.1"/>
    </source>
</evidence>
<evidence type="ECO:0000256" key="10">
    <source>
        <dbReference type="ARBA" id="ARBA00022840"/>
    </source>
</evidence>
<name>A0ABS2PY70_9BACL</name>
<dbReference type="PANTHER" id="PTHR43065">
    <property type="entry name" value="SENSOR HISTIDINE KINASE"/>
    <property type="match status" value="1"/>
</dbReference>
<dbReference type="Gene3D" id="1.10.287.130">
    <property type="match status" value="1"/>
</dbReference>
<dbReference type="EC" id="2.7.13.3" evidence="3"/>
<dbReference type="InterPro" id="IPR003594">
    <property type="entry name" value="HATPase_dom"/>
</dbReference>
<keyword evidence="10" id="KW-0067">ATP-binding</keyword>
<keyword evidence="6 16" id="KW-0808">Transferase</keyword>
<comment type="catalytic activity">
    <reaction evidence="1">
        <text>ATP + protein L-histidine = ADP + protein N-phospho-L-histidine.</text>
        <dbReference type="EC" id="2.7.13.3"/>
    </reaction>
</comment>
<gene>
    <name evidence="16" type="ORF">JOD45_000627</name>
</gene>
<feature type="transmembrane region" description="Helical" evidence="14">
    <location>
        <begin position="34"/>
        <end position="53"/>
    </location>
</feature>
<dbReference type="PROSITE" id="PS50109">
    <property type="entry name" value="HIS_KIN"/>
    <property type="match status" value="1"/>
</dbReference>
<evidence type="ECO:0000256" key="3">
    <source>
        <dbReference type="ARBA" id="ARBA00012438"/>
    </source>
</evidence>
<evidence type="ECO:0000256" key="8">
    <source>
        <dbReference type="ARBA" id="ARBA00022741"/>
    </source>
</evidence>
<keyword evidence="13 14" id="KW-0472">Membrane</keyword>
<dbReference type="SMART" id="SM00387">
    <property type="entry name" value="HATPase_c"/>
    <property type="match status" value="1"/>
</dbReference>
<sequence length="415" mass="47702">MFVEFCIQIFLVLTILSLYLAWTRLHPRLTKKKLVFLFFFNSLIIILCMSFPVTYHSDPIINLRVIPWIVSFLYGGLSVGIPVTLVMVIYELFDSQMGIGYAVILYTMMLIFILLIKNRFENNSYFNKLKCTTCIILLYDAFTLFVIYINHRELLINSKWLIAAIVIIPVLANWLVIFLIEAIQANDKFRLEMARSEKIHIVGQLAASVAHEVRNPITVVKGFMQLIQHDEKLSGRYHDYLQTMERELDRATGIINDYLSLAKPQEGQAKIINITEQLHTVCHTLHSYAVINDMRLNCRVKESYYVKGSIEKTQQLLVNIIKNGIEASPKESVIDLDILKEKKHILIKIRDYGQGMTRDQIEKAGMPFYTTKESGTGLGLMVCYQIVESMNGKIHIESEPSKGTCFTIKLPIYKG</sequence>
<evidence type="ECO:0000256" key="2">
    <source>
        <dbReference type="ARBA" id="ARBA00004651"/>
    </source>
</evidence>
<dbReference type="InterPro" id="IPR004358">
    <property type="entry name" value="Sig_transdc_His_kin-like_C"/>
</dbReference>
<evidence type="ECO:0000313" key="17">
    <source>
        <dbReference type="Proteomes" id="UP000808914"/>
    </source>
</evidence>
<evidence type="ECO:0000256" key="11">
    <source>
        <dbReference type="ARBA" id="ARBA00022989"/>
    </source>
</evidence>
<dbReference type="InterPro" id="IPR003661">
    <property type="entry name" value="HisK_dim/P_dom"/>
</dbReference>
<protein>
    <recommendedName>
        <fullName evidence="3">histidine kinase</fullName>
        <ecNumber evidence="3">2.7.13.3</ecNumber>
    </recommendedName>
</protein>
<evidence type="ECO:0000256" key="4">
    <source>
        <dbReference type="ARBA" id="ARBA00022475"/>
    </source>
</evidence>
<feature type="transmembrane region" description="Helical" evidence="14">
    <location>
        <begin position="99"/>
        <end position="117"/>
    </location>
</feature>
<accession>A0ABS2PY70</accession>
<evidence type="ECO:0000256" key="13">
    <source>
        <dbReference type="ARBA" id="ARBA00023136"/>
    </source>
</evidence>
<dbReference type="PRINTS" id="PR00344">
    <property type="entry name" value="BCTRLSENSOR"/>
</dbReference>
<dbReference type="CDD" id="cd00082">
    <property type="entry name" value="HisKA"/>
    <property type="match status" value="1"/>
</dbReference>
<dbReference type="SUPFAM" id="SSF55874">
    <property type="entry name" value="ATPase domain of HSP90 chaperone/DNA topoisomerase II/histidine kinase"/>
    <property type="match status" value="1"/>
</dbReference>
<evidence type="ECO:0000259" key="15">
    <source>
        <dbReference type="PROSITE" id="PS50109"/>
    </source>
</evidence>
<proteinExistence type="predicted"/>
<dbReference type="Proteomes" id="UP000808914">
    <property type="component" value="Unassembled WGS sequence"/>
</dbReference>
<organism evidence="16 17">
    <name type="scientific">Scopulibacillus daqui</name>
    <dbReference type="NCBI Taxonomy" id="1469162"/>
    <lineage>
        <taxon>Bacteria</taxon>
        <taxon>Bacillati</taxon>
        <taxon>Bacillota</taxon>
        <taxon>Bacilli</taxon>
        <taxon>Bacillales</taxon>
        <taxon>Sporolactobacillaceae</taxon>
        <taxon>Scopulibacillus</taxon>
    </lineage>
</organism>
<dbReference type="GO" id="GO:0004673">
    <property type="term" value="F:protein histidine kinase activity"/>
    <property type="evidence" value="ECO:0007669"/>
    <property type="project" value="UniProtKB-EC"/>
</dbReference>
<feature type="transmembrane region" description="Helical" evidence="14">
    <location>
        <begin position="65"/>
        <end position="93"/>
    </location>
</feature>
<keyword evidence="9 16" id="KW-0418">Kinase</keyword>
<evidence type="ECO:0000256" key="5">
    <source>
        <dbReference type="ARBA" id="ARBA00022553"/>
    </source>
</evidence>
<evidence type="ECO:0000256" key="12">
    <source>
        <dbReference type="ARBA" id="ARBA00023012"/>
    </source>
</evidence>
<dbReference type="InterPro" id="IPR036890">
    <property type="entry name" value="HATPase_C_sf"/>
</dbReference>
<keyword evidence="7 14" id="KW-0812">Transmembrane</keyword>
<keyword evidence="17" id="KW-1185">Reference proteome</keyword>
<dbReference type="PANTHER" id="PTHR43065:SF46">
    <property type="entry name" value="C4-DICARBOXYLATE TRANSPORT SENSOR PROTEIN DCTB"/>
    <property type="match status" value="1"/>
</dbReference>
<dbReference type="Pfam" id="PF00512">
    <property type="entry name" value="HisKA"/>
    <property type="match status" value="1"/>
</dbReference>
<keyword evidence="4" id="KW-1003">Cell membrane</keyword>
<feature type="domain" description="Histidine kinase" evidence="15">
    <location>
        <begin position="208"/>
        <end position="414"/>
    </location>
</feature>
<feature type="transmembrane region" description="Helical" evidence="14">
    <location>
        <begin position="129"/>
        <end position="149"/>
    </location>
</feature>
<dbReference type="Gene3D" id="3.30.565.10">
    <property type="entry name" value="Histidine kinase-like ATPase, C-terminal domain"/>
    <property type="match status" value="1"/>
</dbReference>
<dbReference type="SMART" id="SM00388">
    <property type="entry name" value="HisKA"/>
    <property type="match status" value="1"/>
</dbReference>
<dbReference type="InterPro" id="IPR036097">
    <property type="entry name" value="HisK_dim/P_sf"/>
</dbReference>
<evidence type="ECO:0000256" key="6">
    <source>
        <dbReference type="ARBA" id="ARBA00022679"/>
    </source>
</evidence>
<keyword evidence="12" id="KW-0902">Two-component regulatory system</keyword>
<dbReference type="Pfam" id="PF02518">
    <property type="entry name" value="HATPase_c"/>
    <property type="match status" value="1"/>
</dbReference>
<dbReference type="RefSeq" id="WP_205002396.1">
    <property type="nucleotide sequence ID" value="NZ_JAFBER010000002.1"/>
</dbReference>
<dbReference type="SUPFAM" id="SSF47384">
    <property type="entry name" value="Homodimeric domain of signal transducing histidine kinase"/>
    <property type="match status" value="1"/>
</dbReference>
<feature type="transmembrane region" description="Helical" evidence="14">
    <location>
        <begin position="5"/>
        <end position="22"/>
    </location>
</feature>
<keyword evidence="8" id="KW-0547">Nucleotide-binding</keyword>
<evidence type="ECO:0000256" key="14">
    <source>
        <dbReference type="SAM" id="Phobius"/>
    </source>
</evidence>
<evidence type="ECO:0000256" key="9">
    <source>
        <dbReference type="ARBA" id="ARBA00022777"/>
    </source>
</evidence>
<keyword evidence="11 14" id="KW-1133">Transmembrane helix</keyword>
<dbReference type="InterPro" id="IPR005467">
    <property type="entry name" value="His_kinase_dom"/>
</dbReference>
<keyword evidence="5" id="KW-0597">Phosphoprotein</keyword>
<reference evidence="16 17" key="1">
    <citation type="submission" date="2021-01" db="EMBL/GenBank/DDBJ databases">
        <title>Genomic Encyclopedia of Type Strains, Phase IV (KMG-IV): sequencing the most valuable type-strain genomes for metagenomic binning, comparative biology and taxonomic classification.</title>
        <authorList>
            <person name="Goeker M."/>
        </authorList>
    </citation>
    <scope>NUCLEOTIDE SEQUENCE [LARGE SCALE GENOMIC DNA]</scope>
    <source>
        <strain evidence="16 17">DSM 28236</strain>
    </source>
</reference>
<evidence type="ECO:0000256" key="1">
    <source>
        <dbReference type="ARBA" id="ARBA00000085"/>
    </source>
</evidence>
<comment type="subcellular location">
    <subcellularLocation>
        <location evidence="2">Cell membrane</location>
        <topology evidence="2">Multi-pass membrane protein</topology>
    </subcellularLocation>
</comment>
<evidence type="ECO:0000256" key="7">
    <source>
        <dbReference type="ARBA" id="ARBA00022692"/>
    </source>
</evidence>
<dbReference type="Pfam" id="PF07694">
    <property type="entry name" value="5TM-5TMR_LYT"/>
    <property type="match status" value="1"/>
</dbReference>
<comment type="caution">
    <text evidence="16">The sequence shown here is derived from an EMBL/GenBank/DDBJ whole genome shotgun (WGS) entry which is preliminary data.</text>
</comment>
<dbReference type="InterPro" id="IPR011620">
    <property type="entry name" value="Sig_transdc_His_kinase_LytS_TM"/>
</dbReference>
<dbReference type="EMBL" id="JAFBER010000002">
    <property type="protein sequence ID" value="MBM7644434.1"/>
    <property type="molecule type" value="Genomic_DNA"/>
</dbReference>
<feature type="transmembrane region" description="Helical" evidence="14">
    <location>
        <begin position="161"/>
        <end position="183"/>
    </location>
</feature>